<dbReference type="PRINTS" id="PR01249">
    <property type="entry name" value="RIBOSOMALL31"/>
</dbReference>
<name>A0A2H4CD76_MYCSY</name>
<dbReference type="AlphaFoldDB" id="A0A2H4CD76"/>
<dbReference type="EMBL" id="CP107525">
    <property type="protein sequence ID" value="UZW64240.1"/>
    <property type="molecule type" value="Genomic_DNA"/>
</dbReference>
<evidence type="ECO:0000313" key="6">
    <source>
        <dbReference type="Proteomes" id="UP000259328"/>
    </source>
</evidence>
<evidence type="ECO:0000256" key="3">
    <source>
        <dbReference type="RuleBase" id="RU000564"/>
    </source>
</evidence>
<evidence type="ECO:0000313" key="5">
    <source>
        <dbReference type="EMBL" id="UZW64240.1"/>
    </source>
</evidence>
<dbReference type="GO" id="GO:0003735">
    <property type="term" value="F:structural constituent of ribosome"/>
    <property type="evidence" value="ECO:0007669"/>
    <property type="project" value="InterPro"/>
</dbReference>
<sequence>MKKDLHPQYYSVAVKCETCKNEFTLKSTKKEFKIDVCSKCHPVYTGNRSQAKSTGMIEKFNRRLAKKDQQK</sequence>
<keyword evidence="2 3" id="KW-0687">Ribonucleoprotein</keyword>
<dbReference type="Proteomes" id="UP000259328">
    <property type="component" value="Chromosome"/>
</dbReference>
<proteinExistence type="inferred from homology"/>
<dbReference type="Pfam" id="PF01197">
    <property type="entry name" value="Ribosomal_L31"/>
    <property type="match status" value="1"/>
</dbReference>
<gene>
    <name evidence="4" type="primary">rpmE</name>
    <name evidence="4" type="ORF">NCTC10124_01032</name>
    <name evidence="5" type="ORF">OIE46_02565</name>
</gene>
<reference evidence="6" key="2">
    <citation type="submission" date="2018-06" db="EMBL/GenBank/DDBJ databases">
        <authorList>
            <consortium name="Pathogen Informatics"/>
        </authorList>
    </citation>
    <scope>NUCLEOTIDE SEQUENCE [LARGE SCALE GENOMIC DNA]</scope>
    <source>
        <strain evidence="6">NCTC10124</strain>
    </source>
</reference>
<comment type="similarity">
    <text evidence="3">Belongs to the bacterial ribosomal protein bL31 family.</text>
</comment>
<reference evidence="4" key="1">
    <citation type="submission" date="2018-06" db="EMBL/GenBank/DDBJ databases">
        <authorList>
            <consortium name="Pathogen Informatics"/>
            <person name="Doyle S."/>
        </authorList>
    </citation>
    <scope>NUCLEOTIDE SEQUENCE</scope>
    <source>
        <strain evidence="4">NCTC10124</strain>
    </source>
</reference>
<dbReference type="GO" id="GO:0006412">
    <property type="term" value="P:translation"/>
    <property type="evidence" value="ECO:0007669"/>
    <property type="project" value="InterPro"/>
</dbReference>
<accession>A0A2H4CD76</accession>
<dbReference type="GO" id="GO:0005840">
    <property type="term" value="C:ribosome"/>
    <property type="evidence" value="ECO:0007669"/>
    <property type="project" value="UniProtKB-KW"/>
</dbReference>
<reference evidence="5" key="4">
    <citation type="submission" date="2022-11" db="EMBL/GenBank/DDBJ databases">
        <title>complete genomes of mycoplasma synoviae ZX313 strain and SD2 strain.</title>
        <authorList>
            <person name="Zhong Q."/>
        </authorList>
    </citation>
    <scope>NUCLEOTIDE SEQUENCE</scope>
    <source>
        <strain evidence="5">SD2</strain>
    </source>
</reference>
<dbReference type="InterPro" id="IPR034704">
    <property type="entry name" value="Ribosomal_bL28/bL31-like_sf"/>
</dbReference>
<dbReference type="PANTHER" id="PTHR33280:SF1">
    <property type="entry name" value="LARGE RIBOSOMAL SUBUNIT PROTEIN BL31C"/>
    <property type="match status" value="1"/>
</dbReference>
<dbReference type="Gene3D" id="4.10.830.30">
    <property type="entry name" value="Ribosomal protein L31"/>
    <property type="match status" value="1"/>
</dbReference>
<dbReference type="GeneID" id="93530259"/>
<dbReference type="OMA" id="IHVDVWS"/>
<dbReference type="GO" id="GO:1990904">
    <property type="term" value="C:ribonucleoprotein complex"/>
    <property type="evidence" value="ECO:0007669"/>
    <property type="project" value="UniProtKB-KW"/>
</dbReference>
<keyword evidence="1 3" id="KW-0689">Ribosomal protein</keyword>
<dbReference type="InterPro" id="IPR042105">
    <property type="entry name" value="Ribosomal_bL31_sf"/>
</dbReference>
<evidence type="ECO:0000313" key="4">
    <source>
        <dbReference type="EMBL" id="SYV93296.1"/>
    </source>
</evidence>
<dbReference type="EMBL" id="LS991953">
    <property type="protein sequence ID" value="SYV93296.1"/>
    <property type="molecule type" value="Genomic_DNA"/>
</dbReference>
<dbReference type="NCBIfam" id="NF000612">
    <property type="entry name" value="PRK00019.1"/>
    <property type="match status" value="1"/>
</dbReference>
<evidence type="ECO:0000256" key="1">
    <source>
        <dbReference type="ARBA" id="ARBA00022980"/>
    </source>
</evidence>
<dbReference type="InterPro" id="IPR002150">
    <property type="entry name" value="Ribosomal_bL31"/>
</dbReference>
<dbReference type="SUPFAM" id="SSF143800">
    <property type="entry name" value="L28p-like"/>
    <property type="match status" value="1"/>
</dbReference>
<organism evidence="4 6">
    <name type="scientific">Mycoplasmopsis synoviae</name>
    <name type="common">Mycoplasma synoviae</name>
    <dbReference type="NCBI Taxonomy" id="2109"/>
    <lineage>
        <taxon>Bacteria</taxon>
        <taxon>Bacillati</taxon>
        <taxon>Mycoplasmatota</taxon>
        <taxon>Mycoplasmoidales</taxon>
        <taxon>Metamycoplasmataceae</taxon>
        <taxon>Mycoplasmopsis</taxon>
    </lineage>
</organism>
<dbReference type="RefSeq" id="WP_011283615.1">
    <property type="nucleotide sequence ID" value="NZ_CP012624.1"/>
</dbReference>
<dbReference type="Proteomes" id="UP001164481">
    <property type="component" value="Chromosome"/>
</dbReference>
<dbReference type="NCBIfam" id="TIGR00105">
    <property type="entry name" value="L31"/>
    <property type="match status" value="1"/>
</dbReference>
<dbReference type="PANTHER" id="PTHR33280">
    <property type="entry name" value="50S RIBOSOMAL PROTEIN L31, CHLOROPLASTIC"/>
    <property type="match status" value="1"/>
</dbReference>
<reference evidence="5" key="3">
    <citation type="submission" date="2022-10" db="EMBL/GenBank/DDBJ databases">
        <authorList>
            <person name="Wei X."/>
        </authorList>
    </citation>
    <scope>NUCLEOTIDE SEQUENCE</scope>
    <source>
        <strain evidence="5">SD2</strain>
    </source>
</reference>
<protein>
    <recommendedName>
        <fullName evidence="3">50S ribosomal protein L31</fullName>
    </recommendedName>
</protein>
<evidence type="ECO:0000256" key="2">
    <source>
        <dbReference type="ARBA" id="ARBA00023274"/>
    </source>
</evidence>